<protein>
    <submittedName>
        <fullName evidence="1">Uncharacterized protein DUF742</fullName>
    </submittedName>
</protein>
<evidence type="ECO:0000313" key="1">
    <source>
        <dbReference type="EMBL" id="ROO89631.1"/>
    </source>
</evidence>
<gene>
    <name evidence="1" type="ORF">EDD29_7333</name>
</gene>
<dbReference type="RefSeq" id="WP_123668691.1">
    <property type="nucleotide sequence ID" value="NZ_RJKE01000001.1"/>
</dbReference>
<dbReference type="OrthoDB" id="3390328at2"/>
<dbReference type="EMBL" id="RJKE01000001">
    <property type="protein sequence ID" value="ROO89631.1"/>
    <property type="molecule type" value="Genomic_DNA"/>
</dbReference>
<keyword evidence="2" id="KW-1185">Reference proteome</keyword>
<dbReference type="PANTHER" id="PTHR36221:SF1">
    <property type="entry name" value="DUF742 DOMAIN-CONTAINING PROTEIN"/>
    <property type="match status" value="1"/>
</dbReference>
<proteinExistence type="predicted"/>
<dbReference type="InterPro" id="IPR007995">
    <property type="entry name" value="DUF742"/>
</dbReference>
<accession>A0A3N1D809</accession>
<name>A0A3N1D809_9ACTN</name>
<dbReference type="Pfam" id="PF05331">
    <property type="entry name" value="DUF742"/>
    <property type="match status" value="1"/>
</dbReference>
<reference evidence="1 2" key="1">
    <citation type="submission" date="2018-11" db="EMBL/GenBank/DDBJ databases">
        <title>Sequencing the genomes of 1000 actinobacteria strains.</title>
        <authorList>
            <person name="Klenk H.-P."/>
        </authorList>
    </citation>
    <scope>NUCLEOTIDE SEQUENCE [LARGE SCALE GENOMIC DNA]</scope>
    <source>
        <strain evidence="1 2">DSM 44254</strain>
    </source>
</reference>
<dbReference type="PANTHER" id="PTHR36221">
    <property type="entry name" value="DUF742 DOMAIN-CONTAINING PROTEIN"/>
    <property type="match status" value="1"/>
</dbReference>
<dbReference type="AlphaFoldDB" id="A0A3N1D809"/>
<comment type="caution">
    <text evidence="1">The sequence shown here is derived from an EMBL/GenBank/DDBJ whole genome shotgun (WGS) entry which is preliminary data.</text>
</comment>
<dbReference type="Proteomes" id="UP000272400">
    <property type="component" value="Unassembled WGS sequence"/>
</dbReference>
<organism evidence="1 2">
    <name type="scientific">Actinocorallia herbida</name>
    <dbReference type="NCBI Taxonomy" id="58109"/>
    <lineage>
        <taxon>Bacteria</taxon>
        <taxon>Bacillati</taxon>
        <taxon>Actinomycetota</taxon>
        <taxon>Actinomycetes</taxon>
        <taxon>Streptosporangiales</taxon>
        <taxon>Thermomonosporaceae</taxon>
        <taxon>Actinocorallia</taxon>
    </lineage>
</organism>
<sequence length="118" mass="12751">MTPRQLDTEDPDRFYTVTGGRTDAADTGLDIVTLVLTESAPTPGIQSEHAQILTLAESPVSVVELSAELRLPISVVKLLLVDLIDTGRLSVRGSAARRRSELPDMETLKQVLLGLQSL</sequence>
<evidence type="ECO:0000313" key="2">
    <source>
        <dbReference type="Proteomes" id="UP000272400"/>
    </source>
</evidence>